<evidence type="ECO:0000313" key="1">
    <source>
        <dbReference type="EMBL" id="CAI9947492.1"/>
    </source>
</evidence>
<evidence type="ECO:0000313" key="2">
    <source>
        <dbReference type="EMBL" id="CAL6040418.1"/>
    </source>
</evidence>
<dbReference type="Proteomes" id="UP001642409">
    <property type="component" value="Unassembled WGS sequence"/>
</dbReference>
<gene>
    <name evidence="1" type="ORF">HINF_LOCUS35137</name>
    <name evidence="2" type="ORF">HINF_LOCUS38326</name>
</gene>
<reference evidence="2 3" key="2">
    <citation type="submission" date="2024-07" db="EMBL/GenBank/DDBJ databases">
        <authorList>
            <person name="Akdeniz Z."/>
        </authorList>
    </citation>
    <scope>NUCLEOTIDE SEQUENCE [LARGE SCALE GENOMIC DNA]</scope>
</reference>
<dbReference type="AlphaFoldDB" id="A0AA86Q7E3"/>
<organism evidence="1">
    <name type="scientific">Hexamita inflata</name>
    <dbReference type="NCBI Taxonomy" id="28002"/>
    <lineage>
        <taxon>Eukaryota</taxon>
        <taxon>Metamonada</taxon>
        <taxon>Diplomonadida</taxon>
        <taxon>Hexamitidae</taxon>
        <taxon>Hexamitinae</taxon>
        <taxon>Hexamita</taxon>
    </lineage>
</organism>
<comment type="caution">
    <text evidence="1">The sequence shown here is derived from an EMBL/GenBank/DDBJ whole genome shotgun (WGS) entry which is preliminary data.</text>
</comment>
<protein>
    <submittedName>
        <fullName evidence="2">Hypothetical_protein</fullName>
    </submittedName>
</protein>
<name>A0AA86Q7E3_9EUKA</name>
<reference evidence="1" key="1">
    <citation type="submission" date="2023-06" db="EMBL/GenBank/DDBJ databases">
        <authorList>
            <person name="Kurt Z."/>
        </authorList>
    </citation>
    <scope>NUCLEOTIDE SEQUENCE</scope>
</reference>
<proteinExistence type="predicted"/>
<keyword evidence="3" id="KW-1185">Reference proteome</keyword>
<dbReference type="EMBL" id="CAXDID020000145">
    <property type="protein sequence ID" value="CAL6040418.1"/>
    <property type="molecule type" value="Genomic_DNA"/>
</dbReference>
<evidence type="ECO:0000313" key="3">
    <source>
        <dbReference type="Proteomes" id="UP001642409"/>
    </source>
</evidence>
<dbReference type="EMBL" id="CATOUU010000776">
    <property type="protein sequence ID" value="CAI9947492.1"/>
    <property type="molecule type" value="Genomic_DNA"/>
</dbReference>
<accession>A0AA86Q7E3</accession>
<sequence length="130" mass="15043">MFDSYTIKRTAQPKAVINKKISKTNSISPKELTKSLRGGVTCDNVVRDIWLERNVVGFSLIGGLERKGNVMFSSIDVIYGVISIYLNREAELNAYISYHINQQIRFLIFEEIFTYINKTYTQHFIQNLKN</sequence>